<evidence type="ECO:0000313" key="5">
    <source>
        <dbReference type="Proteomes" id="UP001156666"/>
    </source>
</evidence>
<keyword evidence="4" id="KW-0238">DNA-binding</keyword>
<dbReference type="InterPro" id="IPR007492">
    <property type="entry name" value="LytTR_DNA-bd_dom"/>
</dbReference>
<protein>
    <submittedName>
        <fullName evidence="4">DNA-binding response regulator</fullName>
    </submittedName>
</protein>
<name>A0AA37SQM7_9BACT</name>
<sequence length="246" mass="28045">MQKVRALIIDDEDHCRSTLAKQIEWYCPQVDVVGEGKSASEARILIKDLDPDLVFLDIEMPSESGFDLLKSLDRIKFKLIFTTAFDEYALEAFKVNAIAYLLKPIEGQELADALEKITVEKQDEVGQRLESLMKFLAEKDHIKKVALPVLEGLQFVLIDDIVRGEASGNYSTVYMKNGSSLFISKTLKYILEAINHSKFIRVHQSHFINMDYIHKYIRGKNGQIILDNGTAIPVSRSKKDEFLDLF</sequence>
<evidence type="ECO:0000259" key="3">
    <source>
        <dbReference type="PROSITE" id="PS50930"/>
    </source>
</evidence>
<gene>
    <name evidence="4" type="ORF">GCM10007940_05500</name>
</gene>
<dbReference type="SMART" id="SM00850">
    <property type="entry name" value="LytTR"/>
    <property type="match status" value="1"/>
</dbReference>
<keyword evidence="1" id="KW-0597">Phosphoprotein</keyword>
<dbReference type="PANTHER" id="PTHR37299">
    <property type="entry name" value="TRANSCRIPTIONAL REGULATOR-RELATED"/>
    <property type="match status" value="1"/>
</dbReference>
<dbReference type="Gene3D" id="2.40.50.1020">
    <property type="entry name" value="LytTr DNA-binding domain"/>
    <property type="match status" value="1"/>
</dbReference>
<accession>A0AA37SQM7</accession>
<reference evidence="4" key="2">
    <citation type="submission" date="2023-01" db="EMBL/GenBank/DDBJ databases">
        <title>Draft genome sequence of Portibacter lacus strain NBRC 108769.</title>
        <authorList>
            <person name="Sun Q."/>
            <person name="Mori K."/>
        </authorList>
    </citation>
    <scope>NUCLEOTIDE SEQUENCE</scope>
    <source>
        <strain evidence="4">NBRC 108769</strain>
    </source>
</reference>
<dbReference type="GO" id="GO:0000156">
    <property type="term" value="F:phosphorelay response regulator activity"/>
    <property type="evidence" value="ECO:0007669"/>
    <property type="project" value="InterPro"/>
</dbReference>
<dbReference type="Pfam" id="PF00072">
    <property type="entry name" value="Response_reg"/>
    <property type="match status" value="1"/>
</dbReference>
<dbReference type="GO" id="GO:0003677">
    <property type="term" value="F:DNA binding"/>
    <property type="evidence" value="ECO:0007669"/>
    <property type="project" value="UniProtKB-KW"/>
</dbReference>
<dbReference type="SUPFAM" id="SSF52172">
    <property type="entry name" value="CheY-like"/>
    <property type="match status" value="1"/>
</dbReference>
<feature type="domain" description="Response regulatory" evidence="2">
    <location>
        <begin position="5"/>
        <end position="118"/>
    </location>
</feature>
<dbReference type="AlphaFoldDB" id="A0AA37SQM7"/>
<dbReference type="InterPro" id="IPR011006">
    <property type="entry name" value="CheY-like_superfamily"/>
</dbReference>
<evidence type="ECO:0000259" key="2">
    <source>
        <dbReference type="PROSITE" id="PS50110"/>
    </source>
</evidence>
<dbReference type="Pfam" id="PF04397">
    <property type="entry name" value="LytTR"/>
    <property type="match status" value="1"/>
</dbReference>
<dbReference type="SMART" id="SM00448">
    <property type="entry name" value="REC"/>
    <property type="match status" value="1"/>
</dbReference>
<evidence type="ECO:0000256" key="1">
    <source>
        <dbReference type="PROSITE-ProRule" id="PRU00169"/>
    </source>
</evidence>
<evidence type="ECO:0000313" key="4">
    <source>
        <dbReference type="EMBL" id="GLR15935.1"/>
    </source>
</evidence>
<dbReference type="RefSeq" id="WP_235295497.1">
    <property type="nucleotide sequence ID" value="NZ_BSOH01000002.1"/>
</dbReference>
<dbReference type="EMBL" id="BSOH01000002">
    <property type="protein sequence ID" value="GLR15935.1"/>
    <property type="molecule type" value="Genomic_DNA"/>
</dbReference>
<feature type="modified residue" description="4-aspartylphosphate" evidence="1">
    <location>
        <position position="57"/>
    </location>
</feature>
<dbReference type="Proteomes" id="UP001156666">
    <property type="component" value="Unassembled WGS sequence"/>
</dbReference>
<reference evidence="4" key="1">
    <citation type="journal article" date="2014" name="Int. J. Syst. Evol. Microbiol.">
        <title>Complete genome sequence of Corynebacterium casei LMG S-19264T (=DSM 44701T), isolated from a smear-ripened cheese.</title>
        <authorList>
            <consortium name="US DOE Joint Genome Institute (JGI-PGF)"/>
            <person name="Walter F."/>
            <person name="Albersmeier A."/>
            <person name="Kalinowski J."/>
            <person name="Ruckert C."/>
        </authorList>
    </citation>
    <scope>NUCLEOTIDE SEQUENCE</scope>
    <source>
        <strain evidence="4">NBRC 108769</strain>
    </source>
</reference>
<organism evidence="4 5">
    <name type="scientific">Portibacter lacus</name>
    <dbReference type="NCBI Taxonomy" id="1099794"/>
    <lineage>
        <taxon>Bacteria</taxon>
        <taxon>Pseudomonadati</taxon>
        <taxon>Bacteroidota</taxon>
        <taxon>Saprospiria</taxon>
        <taxon>Saprospirales</taxon>
        <taxon>Haliscomenobacteraceae</taxon>
        <taxon>Portibacter</taxon>
    </lineage>
</organism>
<dbReference type="InterPro" id="IPR046947">
    <property type="entry name" value="LytR-like"/>
</dbReference>
<dbReference type="Gene3D" id="3.40.50.2300">
    <property type="match status" value="1"/>
</dbReference>
<dbReference type="PROSITE" id="PS50110">
    <property type="entry name" value="RESPONSE_REGULATORY"/>
    <property type="match status" value="1"/>
</dbReference>
<dbReference type="InterPro" id="IPR001789">
    <property type="entry name" value="Sig_transdc_resp-reg_receiver"/>
</dbReference>
<dbReference type="PROSITE" id="PS50930">
    <property type="entry name" value="HTH_LYTTR"/>
    <property type="match status" value="1"/>
</dbReference>
<proteinExistence type="predicted"/>
<comment type="caution">
    <text evidence="4">The sequence shown here is derived from an EMBL/GenBank/DDBJ whole genome shotgun (WGS) entry which is preliminary data.</text>
</comment>
<feature type="domain" description="HTH LytTR-type" evidence="3">
    <location>
        <begin position="156"/>
        <end position="246"/>
    </location>
</feature>
<keyword evidence="5" id="KW-1185">Reference proteome</keyword>
<dbReference type="PANTHER" id="PTHR37299:SF1">
    <property type="entry name" value="STAGE 0 SPORULATION PROTEIN A HOMOLOG"/>
    <property type="match status" value="1"/>
</dbReference>